<evidence type="ECO:0000313" key="2">
    <source>
        <dbReference type="EMBL" id="KFD22531.1"/>
    </source>
</evidence>
<proteinExistence type="predicted"/>
<feature type="transmembrane region" description="Helical" evidence="1">
    <location>
        <begin position="19"/>
        <end position="43"/>
    </location>
</feature>
<gene>
    <name evidence="2" type="ORF">GTPT_0104</name>
</gene>
<organism evidence="2 3">
    <name type="scientific">Tatumella ptyseos ATCC 33301</name>
    <dbReference type="NCBI Taxonomy" id="1005995"/>
    <lineage>
        <taxon>Bacteria</taxon>
        <taxon>Pseudomonadati</taxon>
        <taxon>Pseudomonadota</taxon>
        <taxon>Gammaproteobacteria</taxon>
        <taxon>Enterobacterales</taxon>
        <taxon>Erwiniaceae</taxon>
        <taxon>Tatumella</taxon>
    </lineage>
</organism>
<dbReference type="OrthoDB" id="5451070at2"/>
<dbReference type="eggNOG" id="ENOG502Z7NA">
    <property type="taxonomic scope" value="Bacteria"/>
</dbReference>
<feature type="transmembrane region" description="Helical" evidence="1">
    <location>
        <begin position="329"/>
        <end position="349"/>
    </location>
</feature>
<dbReference type="InterPro" id="IPR021450">
    <property type="entry name" value="DUF3100"/>
</dbReference>
<dbReference type="Pfam" id="PF11299">
    <property type="entry name" value="DUF3100"/>
    <property type="match status" value="1"/>
</dbReference>
<dbReference type="AlphaFoldDB" id="A0A085JPY5"/>
<dbReference type="Proteomes" id="UP000028602">
    <property type="component" value="Unassembled WGS sequence"/>
</dbReference>
<sequence>MTHLVCGGLNSSKHFSTSLVLFCWAVVVLVISEFIGPVVFNILSIKFMLLPMIWALIAGALIGIAGNKFKYPLFIRTEHQNLASELLQPALLFFTAKLGLVVGQEIPVIISAGWALLFQEVGHFLGTIILGMPLALLLGIKREAIGATFSVGREPNLAIISERYGMNSPEGRGVMAEYITGTLLGSVFISIVAGVMTGLHLFDPRSLAMASGVGSGSMMAAASGTIAAQLDAKSAQDIMALAAASNLITSTFGTYFTLFISLPLAIFTYKFLEPILGRTSRIDEKSSQLSDNLLQGNTKLPWRWKILAWGMTAVLSLLSGFIGSHQVSLTMVVGCLLLVIISMIGDCMYFLLRGKIPSVCIVSLIAMLITSPWCPWEKYILSFTGSISTLFIITPMLTLAGLSIARDLAEFRKLGWRIILVSLMSNLGTFVGSAVIAEIFL</sequence>
<evidence type="ECO:0000256" key="1">
    <source>
        <dbReference type="SAM" id="Phobius"/>
    </source>
</evidence>
<keyword evidence="1" id="KW-0812">Transmembrane</keyword>
<reference evidence="2 3" key="1">
    <citation type="submission" date="2014-05" db="EMBL/GenBank/DDBJ databases">
        <title>ATOL: Assembling a taxonomically balanced genome-scale reconstruction of the evolutionary history of the Enterobacteriaceae.</title>
        <authorList>
            <person name="Plunkett G.III."/>
            <person name="Neeno-Eckwall E.C."/>
            <person name="Glasner J.D."/>
            <person name="Perna N.T."/>
        </authorList>
    </citation>
    <scope>NUCLEOTIDE SEQUENCE [LARGE SCALE GENOMIC DNA]</scope>
    <source>
        <strain evidence="2 3">ATCC 33301</strain>
    </source>
</reference>
<feature type="transmembrane region" description="Helical" evidence="1">
    <location>
        <begin position="356"/>
        <end position="373"/>
    </location>
</feature>
<comment type="caution">
    <text evidence="2">The sequence shown here is derived from an EMBL/GenBank/DDBJ whole genome shotgun (WGS) entry which is preliminary data.</text>
</comment>
<keyword evidence="1" id="KW-0472">Membrane</keyword>
<name>A0A085JPY5_9GAMM</name>
<protein>
    <submittedName>
        <fullName evidence="2">Putative membrane protein</fullName>
    </submittedName>
</protein>
<accession>A0A085JPY5</accession>
<feature type="transmembrane region" description="Helical" evidence="1">
    <location>
        <begin position="121"/>
        <end position="140"/>
    </location>
</feature>
<feature type="transmembrane region" description="Helical" evidence="1">
    <location>
        <begin position="414"/>
        <end position="437"/>
    </location>
</feature>
<dbReference type="RefSeq" id="WP_029991081.1">
    <property type="nucleotide sequence ID" value="NZ_ATMJ01000039.1"/>
</dbReference>
<keyword evidence="3" id="KW-1185">Reference proteome</keyword>
<keyword evidence="1" id="KW-1133">Transmembrane helix</keyword>
<evidence type="ECO:0000313" key="3">
    <source>
        <dbReference type="Proteomes" id="UP000028602"/>
    </source>
</evidence>
<feature type="transmembrane region" description="Helical" evidence="1">
    <location>
        <begin position="379"/>
        <end position="402"/>
    </location>
</feature>
<feature type="transmembrane region" description="Helical" evidence="1">
    <location>
        <begin position="49"/>
        <end position="69"/>
    </location>
</feature>
<dbReference type="EMBL" id="JMPR01000004">
    <property type="protein sequence ID" value="KFD22531.1"/>
    <property type="molecule type" value="Genomic_DNA"/>
</dbReference>
<feature type="transmembrane region" description="Helical" evidence="1">
    <location>
        <begin position="178"/>
        <end position="202"/>
    </location>
</feature>